<dbReference type="InterPro" id="IPR051357">
    <property type="entry name" value="H3K9_HMTase_SUVAR3-9"/>
</dbReference>
<comment type="caution">
    <text evidence="5">The sequence shown here is derived from an EMBL/GenBank/DDBJ whole genome shotgun (WGS) entry which is preliminary data.</text>
</comment>
<evidence type="ECO:0000259" key="4">
    <source>
        <dbReference type="PROSITE" id="PS51015"/>
    </source>
</evidence>
<dbReference type="GO" id="GO:0042054">
    <property type="term" value="F:histone methyltransferase activity"/>
    <property type="evidence" value="ECO:0007669"/>
    <property type="project" value="TreeGrafter"/>
</dbReference>
<dbReference type="SUPFAM" id="SSF88697">
    <property type="entry name" value="PUA domain-like"/>
    <property type="match status" value="1"/>
</dbReference>
<keyword evidence="5" id="KW-0808">Transferase</keyword>
<keyword evidence="5" id="KW-0489">Methyltransferase</keyword>
<evidence type="ECO:0000256" key="3">
    <source>
        <dbReference type="PROSITE-ProRule" id="PRU00358"/>
    </source>
</evidence>
<dbReference type="InterPro" id="IPR015947">
    <property type="entry name" value="PUA-like_sf"/>
</dbReference>
<dbReference type="PANTHER" id="PTHR45660">
    <property type="entry name" value="HISTONE-LYSINE N-METHYLTRANSFERASE SETMAR"/>
    <property type="match status" value="1"/>
</dbReference>
<comment type="subcellular location">
    <subcellularLocation>
        <location evidence="1">Chromosome</location>
    </subcellularLocation>
    <subcellularLocation>
        <location evidence="3">Nucleus</location>
    </subcellularLocation>
</comment>
<dbReference type="OrthoDB" id="5792673at2759"/>
<dbReference type="GO" id="GO:0005634">
    <property type="term" value="C:nucleus"/>
    <property type="evidence" value="ECO:0007669"/>
    <property type="project" value="UniProtKB-SubCell"/>
</dbReference>
<keyword evidence="6" id="KW-1185">Reference proteome</keyword>
<reference evidence="5 6" key="1">
    <citation type="submission" date="2020-06" db="EMBL/GenBank/DDBJ databases">
        <title>Transcriptomic and genomic resources for Thalictrum thalictroides and T. hernandezii: Facilitating candidate gene discovery in an emerging model plant lineage.</title>
        <authorList>
            <person name="Arias T."/>
            <person name="Riano-Pachon D.M."/>
            <person name="Di Stilio V.S."/>
        </authorList>
    </citation>
    <scope>NUCLEOTIDE SEQUENCE [LARGE SCALE GENOMIC DNA]</scope>
    <source>
        <strain evidence="6">cv. WT478/WT964</strain>
        <tissue evidence="5">Leaves</tissue>
    </source>
</reference>
<gene>
    <name evidence="5" type="ORF">FRX31_033082</name>
</gene>
<dbReference type="Proteomes" id="UP000554482">
    <property type="component" value="Unassembled WGS sequence"/>
</dbReference>
<feature type="domain" description="YDG" evidence="4">
    <location>
        <begin position="714"/>
        <end position="863"/>
    </location>
</feature>
<protein>
    <submittedName>
        <fullName evidence="5">Histone-lysine N-methyltransferase, H3 lysine-9 specific protein</fullName>
    </submittedName>
</protein>
<dbReference type="GO" id="GO:0003690">
    <property type="term" value="F:double-stranded DNA binding"/>
    <property type="evidence" value="ECO:0007669"/>
    <property type="project" value="TreeGrafter"/>
</dbReference>
<dbReference type="Pfam" id="PF02182">
    <property type="entry name" value="SAD_SRA"/>
    <property type="match status" value="1"/>
</dbReference>
<evidence type="ECO:0000256" key="2">
    <source>
        <dbReference type="ARBA" id="ARBA00023242"/>
    </source>
</evidence>
<proteinExistence type="predicted"/>
<organism evidence="5 6">
    <name type="scientific">Thalictrum thalictroides</name>
    <name type="common">Rue-anemone</name>
    <name type="synonym">Anemone thalictroides</name>
    <dbReference type="NCBI Taxonomy" id="46969"/>
    <lineage>
        <taxon>Eukaryota</taxon>
        <taxon>Viridiplantae</taxon>
        <taxon>Streptophyta</taxon>
        <taxon>Embryophyta</taxon>
        <taxon>Tracheophyta</taxon>
        <taxon>Spermatophyta</taxon>
        <taxon>Magnoliopsida</taxon>
        <taxon>Ranunculales</taxon>
        <taxon>Ranunculaceae</taxon>
        <taxon>Thalictroideae</taxon>
        <taxon>Thalictrum</taxon>
    </lineage>
</organism>
<evidence type="ECO:0000313" key="6">
    <source>
        <dbReference type="Proteomes" id="UP000554482"/>
    </source>
</evidence>
<dbReference type="SMART" id="SM00466">
    <property type="entry name" value="SRA"/>
    <property type="match status" value="1"/>
</dbReference>
<accession>A0A7J6UXY8</accession>
<dbReference type="Gene3D" id="2.30.280.10">
    <property type="entry name" value="SRA-YDG"/>
    <property type="match status" value="1"/>
</dbReference>
<dbReference type="PANTHER" id="PTHR45660:SF46">
    <property type="entry name" value="HISTONE-LYSINE N-METHYLTRANSFERASE, H3 LYSINE-9 SPECIFIC SUVH6"/>
    <property type="match status" value="1"/>
</dbReference>
<dbReference type="AlphaFoldDB" id="A0A7J6UXY8"/>
<evidence type="ECO:0000313" key="5">
    <source>
        <dbReference type="EMBL" id="KAF5177331.1"/>
    </source>
</evidence>
<name>A0A7J6UXY8_THATH</name>
<dbReference type="PROSITE" id="PS51015">
    <property type="entry name" value="YDG"/>
    <property type="match status" value="1"/>
</dbReference>
<dbReference type="GO" id="GO:0032259">
    <property type="term" value="P:methylation"/>
    <property type="evidence" value="ECO:0007669"/>
    <property type="project" value="UniProtKB-KW"/>
</dbReference>
<dbReference type="GO" id="GO:0005694">
    <property type="term" value="C:chromosome"/>
    <property type="evidence" value="ECO:0007669"/>
    <property type="project" value="UniProtKB-SubCell"/>
</dbReference>
<sequence>MVEVEDLMENLLKDYDGVSTEKEVMVKACLINNADVSSSVMEMEMSRRKHQFGNVDGYGSGKLYKVRKISAKRNFPKGCGPYAKSWVGKKMRSENHVAVASVNEMEQDILVEDSTISGSVNKFEDGKVVEDGVDVCLVSELKAGLSVLDGAPGGMVNELKDGKYVQDGVTVGLVNKLEEDLLVGNGINGGPINEVEVDKLVEDRCVTDLEEGESRVMEMSRKREFVIVDGYGSGKLYKVRKISAKQTFPKGCGRYAKSWVGKKMWSEHHVAVASVNEMEQGILVEDSVIHGSVNKFEDGKVVEDGVDVCFVSEQKAGLSVLDGAPGGTVHELKDGKYVEDGVTVGLVNNLVDDLLVGNGINCGLANEVEVGKLVEDGVTLNSVLESEEDVFLEVGIDSCSGSELEVGLSLLDDITSGSVDELDYEKYVEDDFSVGSVNKSEEVEFLEDIVDWGLVNDLEVGVLVEDGVDVGVHDGSVSDSKVNLENASVEPNFVKQLETSVNQNISQDSGQYASQVHGNTIDGVNGSSVDESEVKVVDAFREPDCNKQLGTSATQKFVEDCEDGMHQIIFPRRRKSGRREFPAGCGRKVMADVVGKCEYSGDHSTNRRMENEKFSEKNRLKQIDKADAKERVAVQGLMSSSNCPIHMLKDNYNDIQAGVARNKVRETLRLFQIICRKLTRNEEENCKTRRVDLVTASLMKKNNKWINTGNQILGVVPGVEIGDEFQYRVELSIIGLHHPYQSGIDYMKRRSKIVATSIVASGGYDDAICDSNVLIYSGQGGCPVRGATATDQKLVRGNLALKTSMDEGTPVRVIRGFDKTHGHNYTTMIMAAGFTYDGLYLVEKYWKQKGRYGTNVFMFQLRRIPGQPESVIKKLQK</sequence>
<keyword evidence="2 3" id="KW-0539">Nucleus</keyword>
<dbReference type="InterPro" id="IPR036987">
    <property type="entry name" value="SRA-YDG_sf"/>
</dbReference>
<dbReference type="EMBL" id="JABWDY010041528">
    <property type="protein sequence ID" value="KAF5177331.1"/>
    <property type="molecule type" value="Genomic_DNA"/>
</dbReference>
<evidence type="ECO:0000256" key="1">
    <source>
        <dbReference type="ARBA" id="ARBA00004286"/>
    </source>
</evidence>
<dbReference type="InterPro" id="IPR003105">
    <property type="entry name" value="SRA_YDG"/>
</dbReference>